<dbReference type="HOGENOM" id="CLU_001042_2_2_9"/>
<dbReference type="RefSeq" id="WP_013657311.1">
    <property type="nucleotide sequence ID" value="NC_015275.1"/>
</dbReference>
<feature type="domain" description="SMC hinge" evidence="8">
    <location>
        <begin position="525"/>
        <end position="642"/>
    </location>
</feature>
<evidence type="ECO:0000256" key="6">
    <source>
        <dbReference type="ARBA" id="ARBA00023125"/>
    </source>
</evidence>
<evidence type="ECO:0000256" key="4">
    <source>
        <dbReference type="ARBA" id="ARBA00022840"/>
    </source>
</evidence>
<reference evidence="9 10" key="1">
    <citation type="journal article" date="2011" name="J. Bacteriol.">
        <title>Complete genome sequence of the cellulose-degrading bacterium Cellulosilyticum lentocellum.</title>
        <authorList>
            <consortium name="US DOE Joint Genome Institute"/>
            <person name="Miller D.A."/>
            <person name="Suen G."/>
            <person name="Bruce D."/>
            <person name="Copeland A."/>
            <person name="Cheng J.F."/>
            <person name="Detter C."/>
            <person name="Goodwin L.A."/>
            <person name="Han C.S."/>
            <person name="Hauser L.J."/>
            <person name="Land M.L."/>
            <person name="Lapidus A."/>
            <person name="Lucas S."/>
            <person name="Meincke L."/>
            <person name="Pitluck S."/>
            <person name="Tapia R."/>
            <person name="Teshima H."/>
            <person name="Woyke T."/>
            <person name="Fox B.G."/>
            <person name="Angert E.R."/>
            <person name="Currie C.R."/>
        </authorList>
    </citation>
    <scope>NUCLEOTIDE SEQUENCE [LARGE SCALE GENOMIC DNA]</scope>
    <source>
        <strain evidence="10">ATCC 49066 / DSM 5427 / NCIMB 11756 / RHM5</strain>
    </source>
</reference>
<evidence type="ECO:0000259" key="8">
    <source>
        <dbReference type="SMART" id="SM00968"/>
    </source>
</evidence>
<dbReference type="GO" id="GO:0030261">
    <property type="term" value="P:chromosome condensation"/>
    <property type="evidence" value="ECO:0007669"/>
    <property type="project" value="InterPro"/>
</dbReference>
<dbReference type="GO" id="GO:0007062">
    <property type="term" value="P:sister chromatid cohesion"/>
    <property type="evidence" value="ECO:0007669"/>
    <property type="project" value="InterPro"/>
</dbReference>
<feature type="coiled-coil region" evidence="7">
    <location>
        <begin position="353"/>
        <end position="387"/>
    </location>
</feature>
<protein>
    <recommendedName>
        <fullName evidence="7">Chromosome partition protein Smc</fullName>
    </recommendedName>
</protein>
<dbReference type="Gene3D" id="3.40.50.300">
    <property type="entry name" value="P-loop containing nucleotide triphosphate hydrolases"/>
    <property type="match status" value="2"/>
</dbReference>
<dbReference type="Pfam" id="PF02463">
    <property type="entry name" value="SMC_N"/>
    <property type="match status" value="1"/>
</dbReference>
<dbReference type="SMART" id="SM00968">
    <property type="entry name" value="SMC_hinge"/>
    <property type="match status" value="1"/>
</dbReference>
<dbReference type="GO" id="GO:0005737">
    <property type="term" value="C:cytoplasm"/>
    <property type="evidence" value="ECO:0007669"/>
    <property type="project" value="UniProtKB-SubCell"/>
</dbReference>
<keyword evidence="6 7" id="KW-0238">DNA-binding</keyword>
<dbReference type="Gene3D" id="3.30.70.1620">
    <property type="match status" value="1"/>
</dbReference>
<feature type="coiled-coil region" evidence="7">
    <location>
        <begin position="768"/>
        <end position="942"/>
    </location>
</feature>
<dbReference type="FunFam" id="3.40.50.300:FF:000984">
    <property type="entry name" value="Chromosome partition protein Smc"/>
    <property type="match status" value="1"/>
</dbReference>
<accession>F2JS80</accession>
<evidence type="ECO:0000313" key="9">
    <source>
        <dbReference type="EMBL" id="ADZ84017.1"/>
    </source>
</evidence>
<dbReference type="SUPFAM" id="SSF52540">
    <property type="entry name" value="P-loop containing nucleoside triphosphate hydrolases"/>
    <property type="match status" value="2"/>
</dbReference>
<proteinExistence type="inferred from homology"/>
<dbReference type="STRING" id="642492.Clole_2309"/>
<comment type="similarity">
    <text evidence="7">Belongs to the SMC family.</text>
</comment>
<feature type="coiled-coil region" evidence="7">
    <location>
        <begin position="670"/>
        <end position="711"/>
    </location>
</feature>
<feature type="coiled-coil region" evidence="7">
    <location>
        <begin position="227"/>
        <end position="254"/>
    </location>
</feature>
<dbReference type="GO" id="GO:0003677">
    <property type="term" value="F:DNA binding"/>
    <property type="evidence" value="ECO:0007669"/>
    <property type="project" value="UniProtKB-UniRule"/>
</dbReference>
<evidence type="ECO:0000256" key="5">
    <source>
        <dbReference type="ARBA" id="ARBA00023054"/>
    </source>
</evidence>
<dbReference type="GO" id="GO:0005524">
    <property type="term" value="F:ATP binding"/>
    <property type="evidence" value="ECO:0007669"/>
    <property type="project" value="UniProtKB-UniRule"/>
</dbReference>
<comment type="domain">
    <text evidence="7">Contains large globular domains required for ATP hydrolysis at each terminus and a third globular domain forming a flexible hinge near the middle of the molecule. These domains are separated by coiled-coil structures.</text>
</comment>
<dbReference type="HAMAP" id="MF_01894">
    <property type="entry name" value="Smc_prok"/>
    <property type="match status" value="1"/>
</dbReference>
<dbReference type="PANTHER" id="PTHR43977">
    <property type="entry name" value="STRUCTURAL MAINTENANCE OF CHROMOSOMES PROTEIN 3"/>
    <property type="match status" value="1"/>
</dbReference>
<feature type="binding site" evidence="7">
    <location>
        <begin position="32"/>
        <end position="39"/>
    </location>
    <ligand>
        <name>ATP</name>
        <dbReference type="ChEBI" id="CHEBI:30616"/>
    </ligand>
</feature>
<dbReference type="CDD" id="cd03278">
    <property type="entry name" value="ABC_SMC_barmotin"/>
    <property type="match status" value="2"/>
</dbReference>
<dbReference type="GO" id="GO:0005694">
    <property type="term" value="C:chromosome"/>
    <property type="evidence" value="ECO:0007669"/>
    <property type="project" value="InterPro"/>
</dbReference>
<dbReference type="InterPro" id="IPR011890">
    <property type="entry name" value="SMC_prok"/>
</dbReference>
<dbReference type="InterPro" id="IPR010935">
    <property type="entry name" value="SMC_hinge"/>
</dbReference>
<dbReference type="InterPro" id="IPR024704">
    <property type="entry name" value="SMC"/>
</dbReference>
<dbReference type="AlphaFoldDB" id="F2JS80"/>
<evidence type="ECO:0000313" key="10">
    <source>
        <dbReference type="Proteomes" id="UP000008467"/>
    </source>
</evidence>
<organism evidence="9 10">
    <name type="scientific">Cellulosilyticum lentocellum (strain ATCC 49066 / DSM 5427 / NCIMB 11756 / RHM5)</name>
    <name type="common">Clostridium lentocellum</name>
    <dbReference type="NCBI Taxonomy" id="642492"/>
    <lineage>
        <taxon>Bacteria</taxon>
        <taxon>Bacillati</taxon>
        <taxon>Bacillota</taxon>
        <taxon>Clostridia</taxon>
        <taxon>Lachnospirales</taxon>
        <taxon>Cellulosilyticaceae</taxon>
        <taxon>Cellulosilyticum</taxon>
    </lineage>
</organism>
<evidence type="ECO:0000256" key="7">
    <source>
        <dbReference type="HAMAP-Rule" id="MF_01894"/>
    </source>
</evidence>
<comment type="subcellular location">
    <subcellularLocation>
        <location evidence="1 7">Cytoplasm</location>
    </subcellularLocation>
</comment>
<dbReference type="GO" id="GO:0016887">
    <property type="term" value="F:ATP hydrolysis activity"/>
    <property type="evidence" value="ECO:0007669"/>
    <property type="project" value="InterPro"/>
</dbReference>
<dbReference type="InterPro" id="IPR036277">
    <property type="entry name" value="SMC_hinge_sf"/>
</dbReference>
<dbReference type="InterPro" id="IPR003395">
    <property type="entry name" value="RecF/RecN/SMC_N"/>
</dbReference>
<dbReference type="InterPro" id="IPR027417">
    <property type="entry name" value="P-loop_NTPase"/>
</dbReference>
<dbReference type="FunFam" id="3.40.50.300:FF:000901">
    <property type="entry name" value="Chromosome partition protein Smc"/>
    <property type="match status" value="1"/>
</dbReference>
<name>F2JS80_CELLD</name>
<comment type="function">
    <text evidence="7">Required for chromosome condensation and partitioning.</text>
</comment>
<keyword evidence="4 7" id="KW-0067">ATP-binding</keyword>
<dbReference type="Pfam" id="PF06470">
    <property type="entry name" value="SMC_hinge"/>
    <property type="match status" value="1"/>
</dbReference>
<gene>
    <name evidence="7" type="primary">smc</name>
    <name evidence="9" type="ordered locus">Clole_2309</name>
</gene>
<feature type="coiled-coil region" evidence="7">
    <location>
        <begin position="444"/>
        <end position="492"/>
    </location>
</feature>
<evidence type="ECO:0000256" key="2">
    <source>
        <dbReference type="ARBA" id="ARBA00022490"/>
    </source>
</evidence>
<keyword evidence="2 7" id="KW-0963">Cytoplasm</keyword>
<keyword evidence="10" id="KW-1185">Reference proteome</keyword>
<dbReference type="Gene3D" id="6.10.140.1720">
    <property type="match status" value="1"/>
</dbReference>
<feature type="coiled-coil region" evidence="7">
    <location>
        <begin position="992"/>
        <end position="1036"/>
    </location>
</feature>
<feature type="coiled-coil region" evidence="7">
    <location>
        <begin position="167"/>
        <end position="201"/>
    </location>
</feature>
<dbReference type="GO" id="GO:0006260">
    <property type="term" value="P:DNA replication"/>
    <property type="evidence" value="ECO:0007669"/>
    <property type="project" value="UniProtKB-UniRule"/>
</dbReference>
<dbReference type="PIRSF" id="PIRSF005719">
    <property type="entry name" value="SMC"/>
    <property type="match status" value="1"/>
</dbReference>
<dbReference type="EMBL" id="CP002582">
    <property type="protein sequence ID" value="ADZ84017.1"/>
    <property type="molecule type" value="Genomic_DNA"/>
</dbReference>
<dbReference type="Proteomes" id="UP000008467">
    <property type="component" value="Chromosome"/>
</dbReference>
<keyword evidence="5 7" id="KW-0175">Coiled coil</keyword>
<dbReference type="Gene3D" id="1.20.1060.20">
    <property type="match status" value="1"/>
</dbReference>
<evidence type="ECO:0000256" key="1">
    <source>
        <dbReference type="ARBA" id="ARBA00004496"/>
    </source>
</evidence>
<dbReference type="NCBIfam" id="TIGR02168">
    <property type="entry name" value="SMC_prok_B"/>
    <property type="match status" value="1"/>
</dbReference>
<dbReference type="SUPFAM" id="SSF75553">
    <property type="entry name" value="Smc hinge domain"/>
    <property type="match status" value="1"/>
</dbReference>
<sequence>MYLDKIEIHGFKSFGDAVKLNIPKGITGVIGPNGSGKSNVADAIRWVLGEQSAKSLRGSKMEDIIFAGTEKRKSLGYAEVALTIKNPDETVRIAYTEIVIKRRVYRSGESEYFINGSSCRLKDVQELFMDTGIGKDGYSIIGQGQIDRVLSSKPEERRTLFEEAAGIYKYKVRRQEAERKLEKQRENLTRLQDIIGEIENRLSPLEREAGKTTQFLRLKDELKGIDINIFIYEIERLEKEIQELSCKMIATDEELKDKNTQYLSKCELNDSYKKQRDELYHQTENLIEAISEKEKDQERKQSQLTINAEKKVNIERLLEQVYEDQKNQTNAHESKIEKRSFLETKRTALELEKASKMAIIEQEEEKINLLMEELSHLEGSISESKQELFNKMREIDIFEAEVKKNDGVEAQLEYRKEQILEQIAILNSEIQHQEVSCKVLEKNQAEATEQQASLKSSLEAMEKDKGQLMSRKIQYENELNTVKQNKMQAERQYKWFEHLKEEHEGYFSSVKQVLNVVKGDPNKWQGIVGVVGELMEVPKDYEIAIVTALGGSIQNLVADKEDDAKNMIQVMKQRGISRVTFLPLDTIKPAFPMQEKGLSEEVGFLGLGSELISYDKKYENVISSLLGRILIVNDMKNASRIAKKYHYKYKIVTLEGEVFNSGGSLSGGSMKNQSNNLFSRAREMKELEQKLKHLAKEEEEKEKVLVMLTKELEEKLTQYESTEVRYIQISDAIKNYGLEWEKNAHALKLTKNNQLQLITERNNIDESIEVIKQGKEQAEEKLRDLKATINDDELQIADLEKQLADSKGRREVLEKALTDKKISLSNTEQNINYMIDQMNELEADINGQDEKNAHLSETIECYQMEIQQLINENEKVKEVIKLLNEEVVIKQKERKQLDEQKVLLEQKQVQLSDEITTMSEQMNLLKEEKYRLENKKQNSELQKQNWGNSMWEQYELTFTHALPYRLENISITDLKKQSVDVRGQIKQIGNVNVNAVEEFRETKERYEFLTKQKEDIEKAEQSLIELINELMEQMKDIFITQFAIIAENFTHVFKELFGGGEAYLKLLDEENILESGIEIIAKPPGKKLQNMTLLSGGERTLTAISLIFGILKLKPSPFCVLDEIEAALDDANVLRFANYLESLSRETQFIVITHRKGTMERAHTLYGVTMQERGVSTILSIQLEDVSEYIDQKKTS</sequence>
<dbReference type="KEGG" id="cle:Clole_2309"/>
<evidence type="ECO:0000256" key="3">
    <source>
        <dbReference type="ARBA" id="ARBA00022741"/>
    </source>
</evidence>
<dbReference type="GO" id="GO:0007059">
    <property type="term" value="P:chromosome segregation"/>
    <property type="evidence" value="ECO:0007669"/>
    <property type="project" value="UniProtKB-UniRule"/>
</dbReference>
<comment type="subunit">
    <text evidence="7">Homodimer.</text>
</comment>
<dbReference type="eggNOG" id="COG1196">
    <property type="taxonomic scope" value="Bacteria"/>
</dbReference>
<keyword evidence="3 7" id="KW-0547">Nucleotide-binding</keyword>